<reference evidence="5" key="1">
    <citation type="submission" date="2025-08" db="UniProtKB">
        <authorList>
            <consortium name="Ensembl"/>
        </authorList>
    </citation>
    <scope>IDENTIFICATION</scope>
</reference>
<sequence length="240" mass="28085">MKEASGKIQGNSPQEKSIIHESCRQELHPRTFHISEEDAWILPNSQNYKLFPLYCSENQNGNYPMSAVQEQDQFMDYEKQEHIELHERTQKGHKRKQKYETESESEDSELEIDTEEVIESDEDLPQEMGNENLKVTDEMRKLANEKKREAFDAVNKGELFKALDLFTEAIKLNPHLTILYANRARVYLKLQKPTAAIRDCDKAIQINPDSAQPYKWRGKALQILGYWQKAAKDLALEWRE</sequence>
<accession>A0A8C5SK43</accession>
<organism evidence="5 6">
    <name type="scientific">Laticauda laticaudata</name>
    <name type="common">Blue-ringed sea krait</name>
    <name type="synonym">Blue-lipped sea krait</name>
    <dbReference type="NCBI Taxonomy" id="8630"/>
    <lineage>
        <taxon>Eukaryota</taxon>
        <taxon>Metazoa</taxon>
        <taxon>Chordata</taxon>
        <taxon>Craniata</taxon>
        <taxon>Vertebrata</taxon>
        <taxon>Euteleostomi</taxon>
        <taxon>Lepidosauria</taxon>
        <taxon>Squamata</taxon>
        <taxon>Bifurcata</taxon>
        <taxon>Unidentata</taxon>
        <taxon>Episquamata</taxon>
        <taxon>Toxicofera</taxon>
        <taxon>Serpentes</taxon>
        <taxon>Colubroidea</taxon>
        <taxon>Elapidae</taxon>
        <taxon>Laticaudinae</taxon>
        <taxon>Laticauda</taxon>
    </lineage>
</organism>
<feature type="region of interest" description="Disordered" evidence="4">
    <location>
        <begin position="87"/>
        <end position="113"/>
    </location>
</feature>
<dbReference type="GeneTree" id="ENSGT00390000001347"/>
<name>A0A8C5SK43_LATLA</name>
<dbReference type="InterPro" id="IPR019734">
    <property type="entry name" value="TPR_rpt"/>
</dbReference>
<dbReference type="SMART" id="SM00028">
    <property type="entry name" value="TPR"/>
    <property type="match status" value="2"/>
</dbReference>
<feature type="compositionally biased region" description="Acidic residues" evidence="4">
    <location>
        <begin position="102"/>
        <end position="113"/>
    </location>
</feature>
<evidence type="ECO:0000313" key="5">
    <source>
        <dbReference type="Ensembl" id="ENSLLTP00000019200.1"/>
    </source>
</evidence>
<dbReference type="Gene3D" id="1.25.40.10">
    <property type="entry name" value="Tetratricopeptide repeat domain"/>
    <property type="match status" value="1"/>
</dbReference>
<evidence type="ECO:0000256" key="1">
    <source>
        <dbReference type="ARBA" id="ARBA00022737"/>
    </source>
</evidence>
<protein>
    <recommendedName>
        <fullName evidence="7">Hsc70-interacting protein</fullName>
    </recommendedName>
</protein>
<dbReference type="InterPro" id="IPR011990">
    <property type="entry name" value="TPR-like_helical_dom_sf"/>
</dbReference>
<dbReference type="SUPFAM" id="SSF48452">
    <property type="entry name" value="TPR-like"/>
    <property type="match status" value="1"/>
</dbReference>
<feature type="region of interest" description="Disordered" evidence="4">
    <location>
        <begin position="1"/>
        <end position="20"/>
    </location>
</feature>
<dbReference type="Proteomes" id="UP000694406">
    <property type="component" value="Unplaced"/>
</dbReference>
<dbReference type="AlphaFoldDB" id="A0A8C5SK43"/>
<dbReference type="PROSITE" id="PS50005">
    <property type="entry name" value="TPR"/>
    <property type="match status" value="1"/>
</dbReference>
<dbReference type="Ensembl" id="ENSLLTT00000019906.1">
    <property type="protein sequence ID" value="ENSLLTP00000019200.1"/>
    <property type="gene ID" value="ENSLLTG00000014463.1"/>
</dbReference>
<proteinExistence type="predicted"/>
<keyword evidence="2 3" id="KW-0802">TPR repeat</keyword>
<evidence type="ECO:0000256" key="3">
    <source>
        <dbReference type="PROSITE-ProRule" id="PRU00339"/>
    </source>
</evidence>
<dbReference type="PANTHER" id="PTHR45883:SF2">
    <property type="entry name" value="HSC70-INTERACTING PROTEIN"/>
    <property type="match status" value="1"/>
</dbReference>
<evidence type="ECO:0000256" key="2">
    <source>
        <dbReference type="ARBA" id="ARBA00022803"/>
    </source>
</evidence>
<evidence type="ECO:0000313" key="6">
    <source>
        <dbReference type="Proteomes" id="UP000694406"/>
    </source>
</evidence>
<evidence type="ECO:0008006" key="7">
    <source>
        <dbReference type="Google" id="ProtNLM"/>
    </source>
</evidence>
<dbReference type="Pfam" id="PF00515">
    <property type="entry name" value="TPR_1"/>
    <property type="match status" value="1"/>
</dbReference>
<feature type="repeat" description="TPR" evidence="3">
    <location>
        <begin position="177"/>
        <end position="210"/>
    </location>
</feature>
<keyword evidence="6" id="KW-1185">Reference proteome</keyword>
<dbReference type="GO" id="GO:0030544">
    <property type="term" value="F:Hsp70 protein binding"/>
    <property type="evidence" value="ECO:0007669"/>
    <property type="project" value="TreeGrafter"/>
</dbReference>
<reference evidence="5" key="2">
    <citation type="submission" date="2025-09" db="UniProtKB">
        <authorList>
            <consortium name="Ensembl"/>
        </authorList>
    </citation>
    <scope>IDENTIFICATION</scope>
</reference>
<dbReference type="PANTHER" id="PTHR45883">
    <property type="entry name" value="HSC70-INTERACTING PROTEIN"/>
    <property type="match status" value="1"/>
</dbReference>
<evidence type="ECO:0000256" key="4">
    <source>
        <dbReference type="SAM" id="MobiDB-lite"/>
    </source>
</evidence>
<keyword evidence="1" id="KW-0677">Repeat</keyword>